<dbReference type="RefSeq" id="WP_249377342.1">
    <property type="nucleotide sequence ID" value="NZ_SNUZ01000017.1"/>
</dbReference>
<accession>A0ABT0NJS3</accession>
<evidence type="ECO:0000313" key="1">
    <source>
        <dbReference type="EMBL" id="MCL3788520.1"/>
    </source>
</evidence>
<proteinExistence type="predicted"/>
<organism evidence="1 2">
    <name type="scientific">Ruminococcus bromii</name>
    <dbReference type="NCBI Taxonomy" id="40518"/>
    <lineage>
        <taxon>Bacteria</taxon>
        <taxon>Bacillati</taxon>
        <taxon>Bacillota</taxon>
        <taxon>Clostridia</taxon>
        <taxon>Eubacteriales</taxon>
        <taxon>Oscillospiraceae</taxon>
        <taxon>Ruminococcus</taxon>
    </lineage>
</organism>
<dbReference type="Proteomes" id="UP001056693">
    <property type="component" value="Unassembled WGS sequence"/>
</dbReference>
<reference evidence="1 2" key="1">
    <citation type="submission" date="2019-03" db="EMBL/GenBank/DDBJ databases">
        <authorList>
            <person name="Molinero N."/>
            <person name="Sanchez B."/>
            <person name="Walker A."/>
            <person name="Duncan S."/>
            <person name="Delgado S."/>
            <person name="Margolles A."/>
        </authorList>
    </citation>
    <scope>NUCLEOTIDE SEQUENCE [LARGE SCALE GENOMIC DNA]</scope>
    <source>
        <strain evidence="1 2">IPLA60002</strain>
    </source>
</reference>
<gene>
    <name evidence="1" type="ORF">E2N93_11075</name>
</gene>
<keyword evidence="2" id="KW-1185">Reference proteome</keyword>
<comment type="caution">
    <text evidence="1">The sequence shown here is derived from an EMBL/GenBank/DDBJ whole genome shotgun (WGS) entry which is preliminary data.</text>
</comment>
<dbReference type="EMBL" id="SNUZ01000017">
    <property type="protein sequence ID" value="MCL3788520.1"/>
    <property type="molecule type" value="Genomic_DNA"/>
</dbReference>
<evidence type="ECO:0000313" key="2">
    <source>
        <dbReference type="Proteomes" id="UP001056693"/>
    </source>
</evidence>
<name>A0ABT0NJS3_9FIRM</name>
<protein>
    <submittedName>
        <fullName evidence="1">Uncharacterized protein</fullName>
    </submittedName>
</protein>
<sequence>MSAKSEKDRNALLSEFDKDNAQTINMIINTFRVFSDIDILKTTEYLNQFKNNLDWDCGFMLRLISFSFYEIINIETEQKQQLLYEIKKLI</sequence>